<organism evidence="2 3">
    <name type="scientific">Nyssa sinensis</name>
    <dbReference type="NCBI Taxonomy" id="561372"/>
    <lineage>
        <taxon>Eukaryota</taxon>
        <taxon>Viridiplantae</taxon>
        <taxon>Streptophyta</taxon>
        <taxon>Embryophyta</taxon>
        <taxon>Tracheophyta</taxon>
        <taxon>Spermatophyta</taxon>
        <taxon>Magnoliopsida</taxon>
        <taxon>eudicotyledons</taxon>
        <taxon>Gunneridae</taxon>
        <taxon>Pentapetalae</taxon>
        <taxon>asterids</taxon>
        <taxon>Cornales</taxon>
        <taxon>Nyssaceae</taxon>
        <taxon>Nyssa</taxon>
    </lineage>
</organism>
<reference evidence="2 3" key="1">
    <citation type="submission" date="2019-09" db="EMBL/GenBank/DDBJ databases">
        <title>A chromosome-level genome assembly of the Chinese tupelo Nyssa sinensis.</title>
        <authorList>
            <person name="Yang X."/>
            <person name="Kang M."/>
            <person name="Yang Y."/>
            <person name="Xiong H."/>
            <person name="Wang M."/>
            <person name="Zhang Z."/>
            <person name="Wang Z."/>
            <person name="Wu H."/>
            <person name="Ma T."/>
            <person name="Liu J."/>
            <person name="Xi Z."/>
        </authorList>
    </citation>
    <scope>NUCLEOTIDE SEQUENCE [LARGE SCALE GENOMIC DNA]</scope>
    <source>
        <strain evidence="2">J267</strain>
        <tissue evidence="2">Leaf</tissue>
    </source>
</reference>
<protein>
    <recommendedName>
        <fullName evidence="1">K-box domain-containing protein</fullName>
    </recommendedName>
</protein>
<dbReference type="PROSITE" id="PS51297">
    <property type="entry name" value="K_BOX"/>
    <property type="match status" value="1"/>
</dbReference>
<evidence type="ECO:0000313" key="3">
    <source>
        <dbReference type="Proteomes" id="UP000325577"/>
    </source>
</evidence>
<dbReference type="AlphaFoldDB" id="A0A5J5AN15"/>
<feature type="domain" description="K-box" evidence="1">
    <location>
        <begin position="26"/>
        <end position="116"/>
    </location>
</feature>
<proteinExistence type="predicted"/>
<dbReference type="EMBL" id="CM018043">
    <property type="protein sequence ID" value="KAA8530471.1"/>
    <property type="molecule type" value="Genomic_DNA"/>
</dbReference>
<name>A0A5J5AN15_9ASTE</name>
<evidence type="ECO:0000313" key="2">
    <source>
        <dbReference type="EMBL" id="KAA8530471.1"/>
    </source>
</evidence>
<keyword evidence="3" id="KW-1185">Reference proteome</keyword>
<evidence type="ECO:0000259" key="1">
    <source>
        <dbReference type="PROSITE" id="PS51297"/>
    </source>
</evidence>
<sequence>MFKTLERYQKCSYGTLEANGSAKEIEQSSYKEYLNLKANYESLQQYQRQLLGDDLGPLNIKELGNLEHLLETSLKQIRYTKTQFMLDQLFDLQSKEKLWLEANQALERKLDEMYTENQIGSSVGRW</sequence>
<dbReference type="InterPro" id="IPR002487">
    <property type="entry name" value="TF_Kbox"/>
</dbReference>
<dbReference type="Pfam" id="PF01486">
    <property type="entry name" value="K-box"/>
    <property type="match status" value="1"/>
</dbReference>
<dbReference type="Proteomes" id="UP000325577">
    <property type="component" value="Linkage Group LG2"/>
</dbReference>
<dbReference type="OrthoDB" id="1898716at2759"/>
<accession>A0A5J5AN15</accession>
<dbReference type="GO" id="GO:0003700">
    <property type="term" value="F:DNA-binding transcription factor activity"/>
    <property type="evidence" value="ECO:0007669"/>
    <property type="project" value="InterPro"/>
</dbReference>
<dbReference type="GO" id="GO:0005634">
    <property type="term" value="C:nucleus"/>
    <property type="evidence" value="ECO:0007669"/>
    <property type="project" value="InterPro"/>
</dbReference>
<gene>
    <name evidence="2" type="ORF">F0562_005180</name>
</gene>